<dbReference type="EMBL" id="QWEI01000002">
    <property type="protein sequence ID" value="RHW38731.1"/>
    <property type="molecule type" value="Genomic_DNA"/>
</dbReference>
<dbReference type="Proteomes" id="UP000265692">
    <property type="component" value="Unassembled WGS sequence"/>
</dbReference>
<evidence type="ECO:0000256" key="3">
    <source>
        <dbReference type="ARBA" id="ARBA00023163"/>
    </source>
</evidence>
<keyword evidence="1" id="KW-0805">Transcription regulation</keyword>
<dbReference type="Pfam" id="PF07729">
    <property type="entry name" value="FCD"/>
    <property type="match status" value="1"/>
</dbReference>
<comment type="caution">
    <text evidence="5">The sequence shown here is derived from an EMBL/GenBank/DDBJ whole genome shotgun (WGS) entry which is preliminary data.</text>
</comment>
<evidence type="ECO:0000256" key="2">
    <source>
        <dbReference type="ARBA" id="ARBA00023125"/>
    </source>
</evidence>
<dbReference type="GO" id="GO:0003677">
    <property type="term" value="F:DNA binding"/>
    <property type="evidence" value="ECO:0007669"/>
    <property type="project" value="UniProtKB-KW"/>
</dbReference>
<reference evidence="5 6" key="1">
    <citation type="submission" date="2018-08" db="EMBL/GenBank/DDBJ databases">
        <title>Lysinibacillus sp. YLB-03 draft genome sequence.</title>
        <authorList>
            <person name="Yu L."/>
        </authorList>
    </citation>
    <scope>NUCLEOTIDE SEQUENCE [LARGE SCALE GENOMIC DNA]</scope>
    <source>
        <strain evidence="5 6">YLB-03</strain>
    </source>
</reference>
<evidence type="ECO:0000313" key="6">
    <source>
        <dbReference type="Proteomes" id="UP000265692"/>
    </source>
</evidence>
<dbReference type="PANTHER" id="PTHR43537">
    <property type="entry name" value="TRANSCRIPTIONAL REGULATOR, GNTR FAMILY"/>
    <property type="match status" value="1"/>
</dbReference>
<dbReference type="InterPro" id="IPR000524">
    <property type="entry name" value="Tscrpt_reg_HTH_GntR"/>
</dbReference>
<dbReference type="InterPro" id="IPR036388">
    <property type="entry name" value="WH-like_DNA-bd_sf"/>
</dbReference>
<sequence>MNPYMYIKDAIIIGELEPGKRLTEEFLASILNVSRTPIREAIKQLESDGLITPYKRRGYIVREFLVEDIKQIYNLRALLESYGTSEASLNRSEEEVEAIRTKNSTYEKAIAQWKRSDITTIQTIQKANQEFHDEIFKATKNTHLQSLISKVVVLPLVFRSFYWYNEHQLIRSLEVHKTILKAIENQEPDRAKIAMQEHIYQGRDDVLIQMNNPQIQLWKGES</sequence>
<accession>A0A396SBJ1</accession>
<evidence type="ECO:0000259" key="4">
    <source>
        <dbReference type="PROSITE" id="PS50949"/>
    </source>
</evidence>
<name>A0A396SBJ1_9BACL</name>
<dbReference type="SUPFAM" id="SSF48008">
    <property type="entry name" value="GntR ligand-binding domain-like"/>
    <property type="match status" value="1"/>
</dbReference>
<protein>
    <submittedName>
        <fullName evidence="5">GntR family transcriptional regulator</fullName>
    </submittedName>
</protein>
<evidence type="ECO:0000256" key="1">
    <source>
        <dbReference type="ARBA" id="ARBA00023015"/>
    </source>
</evidence>
<dbReference type="Gene3D" id="1.10.10.10">
    <property type="entry name" value="Winged helix-like DNA-binding domain superfamily/Winged helix DNA-binding domain"/>
    <property type="match status" value="1"/>
</dbReference>
<keyword evidence="6" id="KW-1185">Reference proteome</keyword>
<proteinExistence type="predicted"/>
<dbReference type="PANTHER" id="PTHR43537:SF24">
    <property type="entry name" value="GLUCONATE OPERON TRANSCRIPTIONAL REPRESSOR"/>
    <property type="match status" value="1"/>
</dbReference>
<dbReference type="Gene3D" id="1.20.120.530">
    <property type="entry name" value="GntR ligand-binding domain-like"/>
    <property type="match status" value="1"/>
</dbReference>
<dbReference type="SMART" id="SM00895">
    <property type="entry name" value="FCD"/>
    <property type="match status" value="1"/>
</dbReference>
<keyword evidence="2" id="KW-0238">DNA-binding</keyword>
<dbReference type="SUPFAM" id="SSF46785">
    <property type="entry name" value="Winged helix' DNA-binding domain"/>
    <property type="match status" value="1"/>
</dbReference>
<dbReference type="GO" id="GO:0003700">
    <property type="term" value="F:DNA-binding transcription factor activity"/>
    <property type="evidence" value="ECO:0007669"/>
    <property type="project" value="InterPro"/>
</dbReference>
<dbReference type="CDD" id="cd07377">
    <property type="entry name" value="WHTH_GntR"/>
    <property type="match status" value="1"/>
</dbReference>
<gene>
    <name evidence="5" type="ORF">D1B33_05330</name>
</gene>
<dbReference type="AlphaFoldDB" id="A0A396SBJ1"/>
<feature type="domain" description="HTH gntR-type" evidence="4">
    <location>
        <begin position="1"/>
        <end position="64"/>
    </location>
</feature>
<dbReference type="Pfam" id="PF00392">
    <property type="entry name" value="GntR"/>
    <property type="match status" value="1"/>
</dbReference>
<keyword evidence="3" id="KW-0804">Transcription</keyword>
<dbReference type="InterPro" id="IPR011711">
    <property type="entry name" value="GntR_C"/>
</dbReference>
<dbReference type="InterPro" id="IPR036390">
    <property type="entry name" value="WH_DNA-bd_sf"/>
</dbReference>
<dbReference type="SMART" id="SM00345">
    <property type="entry name" value="HTH_GNTR"/>
    <property type="match status" value="1"/>
</dbReference>
<dbReference type="PROSITE" id="PS50949">
    <property type="entry name" value="HTH_GNTR"/>
    <property type="match status" value="1"/>
</dbReference>
<organism evidence="5 6">
    <name type="scientific">Ureibacillus yapensis</name>
    <dbReference type="NCBI Taxonomy" id="2304605"/>
    <lineage>
        <taxon>Bacteria</taxon>
        <taxon>Bacillati</taxon>
        <taxon>Bacillota</taxon>
        <taxon>Bacilli</taxon>
        <taxon>Bacillales</taxon>
        <taxon>Caryophanaceae</taxon>
        <taxon>Ureibacillus</taxon>
    </lineage>
</organism>
<evidence type="ECO:0000313" key="5">
    <source>
        <dbReference type="EMBL" id="RHW38731.1"/>
    </source>
</evidence>
<dbReference type="PRINTS" id="PR00035">
    <property type="entry name" value="HTHGNTR"/>
</dbReference>
<dbReference type="OrthoDB" id="574518at2"/>
<dbReference type="InterPro" id="IPR008920">
    <property type="entry name" value="TF_FadR/GntR_C"/>
</dbReference>